<reference evidence="1 2" key="1">
    <citation type="submission" date="2015-11" db="EMBL/GenBank/DDBJ databases">
        <title>Draft genome of Sulfurovum riftiae 1812E, a member of the Epsilonproteobacteria isolated from the tube of the deep-sea hydrothermal vent tubewom Riftia pachyptila.</title>
        <authorList>
            <person name="Vetriani C."/>
            <person name="Giovannelli D."/>
        </authorList>
    </citation>
    <scope>NUCLEOTIDE SEQUENCE [LARGE SCALE GENOMIC DNA]</scope>
    <source>
        <strain evidence="1 2">1812E</strain>
    </source>
</reference>
<name>A0A151CEJ9_9BACT</name>
<dbReference type="EMBL" id="LNKT01000056">
    <property type="protein sequence ID" value="KYJ85909.1"/>
    <property type="molecule type" value="Genomic_DNA"/>
</dbReference>
<gene>
    <name evidence="1" type="ORF">AS592_04785</name>
</gene>
<dbReference type="AlphaFoldDB" id="A0A151CEJ9"/>
<proteinExistence type="predicted"/>
<evidence type="ECO:0008006" key="3">
    <source>
        <dbReference type="Google" id="ProtNLM"/>
    </source>
</evidence>
<evidence type="ECO:0000313" key="1">
    <source>
        <dbReference type="EMBL" id="KYJ85909.1"/>
    </source>
</evidence>
<protein>
    <recommendedName>
        <fullName evidence="3">LPS export ABC transporter periplasmic protein LptC</fullName>
    </recommendedName>
</protein>
<dbReference type="OrthoDB" id="5373051at2"/>
<organism evidence="1 2">
    <name type="scientific">Sulfurovum riftiae</name>
    <dbReference type="NCBI Taxonomy" id="1630136"/>
    <lineage>
        <taxon>Bacteria</taxon>
        <taxon>Pseudomonadati</taxon>
        <taxon>Campylobacterota</taxon>
        <taxon>Epsilonproteobacteria</taxon>
        <taxon>Campylobacterales</taxon>
        <taxon>Sulfurovaceae</taxon>
        <taxon>Sulfurovum</taxon>
    </lineage>
</organism>
<keyword evidence="2" id="KW-1185">Reference proteome</keyword>
<accession>A0A151CEJ9</accession>
<comment type="caution">
    <text evidence="1">The sequence shown here is derived from an EMBL/GenBank/DDBJ whole genome shotgun (WGS) entry which is preliminary data.</text>
</comment>
<sequence>MGIKLELLLVVLIVAMLSLAYTVKLSDDVSAKKASKKELEFTQTTFTEVDTQKLISTSFGTYGVREGGVLKIQNLIYHTASIDRLTADRGRYVREKVYLDGNVRMRQKEGFNYKSEHAIYDKKTEVLTITSKFTAVMNKNVVHGNTARYDTRKKILIAKEIDAVVYTAKK</sequence>
<evidence type="ECO:0000313" key="2">
    <source>
        <dbReference type="Proteomes" id="UP000075359"/>
    </source>
</evidence>
<dbReference type="STRING" id="1630136.AS592_04785"/>
<dbReference type="Proteomes" id="UP000075359">
    <property type="component" value="Unassembled WGS sequence"/>
</dbReference>
<dbReference type="RefSeq" id="WP_067331873.1">
    <property type="nucleotide sequence ID" value="NZ_LNKT01000056.1"/>
</dbReference>